<feature type="region of interest" description="Disordered" evidence="1">
    <location>
        <begin position="25"/>
        <end position="61"/>
    </location>
</feature>
<evidence type="ECO:0000256" key="1">
    <source>
        <dbReference type="SAM" id="MobiDB-lite"/>
    </source>
</evidence>
<evidence type="ECO:0000256" key="2">
    <source>
        <dbReference type="SAM" id="SignalP"/>
    </source>
</evidence>
<dbReference type="Proteomes" id="UP001651690">
    <property type="component" value="Unassembled WGS sequence"/>
</dbReference>
<sequence>MRMRRLLIWSAAASVLLAGCANGGDDGSGTSRQAVPTPSTSRTAPTVTSTTPTPVRPPAAGAPMQDVVRWVEAGIPADPAGFHTVTRAGVATELGDAVAFVTAGASLPTANCVTNRYRDGALACLVDLTSPPPRPDGVEGMWKGNWVDFTGMTLEVGSAHGDPGPFGDGSGAELAQGSSLAFGDYRCRADADGLLCVNYAHQSGVRLSAAGVQPFGCLQKATAPAGIGEQYGC</sequence>
<dbReference type="RefSeq" id="WP_255064038.1">
    <property type="nucleotide sequence ID" value="NZ_JANDBD010000014.1"/>
</dbReference>
<feature type="compositionally biased region" description="Low complexity" evidence="1">
    <location>
        <begin position="34"/>
        <end position="61"/>
    </location>
</feature>
<comment type="caution">
    <text evidence="3">The sequence shown here is derived from an EMBL/GenBank/DDBJ whole genome shotgun (WGS) entry which is preliminary data.</text>
</comment>
<keyword evidence="2" id="KW-0732">Signal</keyword>
<feature type="chain" id="PRO_5047018342" description="Lipoprotein LppI" evidence="2">
    <location>
        <begin position="24"/>
        <end position="233"/>
    </location>
</feature>
<keyword evidence="4" id="KW-1185">Reference proteome</keyword>
<name>A0ABT1MCB4_9MYCO</name>
<proteinExistence type="predicted"/>
<dbReference type="PROSITE" id="PS51257">
    <property type="entry name" value="PROKAR_LIPOPROTEIN"/>
    <property type="match status" value="1"/>
</dbReference>
<evidence type="ECO:0000313" key="4">
    <source>
        <dbReference type="Proteomes" id="UP001651690"/>
    </source>
</evidence>
<evidence type="ECO:0008006" key="5">
    <source>
        <dbReference type="Google" id="ProtNLM"/>
    </source>
</evidence>
<organism evidence="3 4">
    <name type="scientific">Mycolicibacterium arenosum</name>
    <dbReference type="NCBI Taxonomy" id="2952157"/>
    <lineage>
        <taxon>Bacteria</taxon>
        <taxon>Bacillati</taxon>
        <taxon>Actinomycetota</taxon>
        <taxon>Actinomycetes</taxon>
        <taxon>Mycobacteriales</taxon>
        <taxon>Mycobacteriaceae</taxon>
        <taxon>Mycolicibacterium</taxon>
    </lineage>
</organism>
<accession>A0ABT1MCB4</accession>
<evidence type="ECO:0000313" key="3">
    <source>
        <dbReference type="EMBL" id="MCP9276017.1"/>
    </source>
</evidence>
<feature type="signal peptide" evidence="2">
    <location>
        <begin position="1"/>
        <end position="23"/>
    </location>
</feature>
<dbReference type="EMBL" id="JANDBD010000014">
    <property type="protein sequence ID" value="MCP9276017.1"/>
    <property type="molecule type" value="Genomic_DNA"/>
</dbReference>
<protein>
    <recommendedName>
        <fullName evidence="5">Lipoprotein LppI</fullName>
    </recommendedName>
</protein>
<reference evidence="3 4" key="1">
    <citation type="submission" date="2022-06" db="EMBL/GenBank/DDBJ databases">
        <title>Mycolicibacterium sp. CAU 1645 isolated from seawater.</title>
        <authorList>
            <person name="Kim W."/>
        </authorList>
    </citation>
    <scope>NUCLEOTIDE SEQUENCE [LARGE SCALE GENOMIC DNA]</scope>
    <source>
        <strain evidence="3 4">CAU 1645</strain>
    </source>
</reference>
<gene>
    <name evidence="3" type="ORF">NM203_27910</name>
</gene>